<dbReference type="AlphaFoldDB" id="T0Y3S9"/>
<dbReference type="InterPro" id="IPR001584">
    <property type="entry name" value="Integrase_cat-core"/>
</dbReference>
<dbReference type="SUPFAM" id="SSF53098">
    <property type="entry name" value="Ribonuclease H-like"/>
    <property type="match status" value="1"/>
</dbReference>
<dbReference type="EMBL" id="AUZZ01011018">
    <property type="protein sequence ID" value="EQD27698.1"/>
    <property type="molecule type" value="Genomic_DNA"/>
</dbReference>
<dbReference type="GO" id="GO:0003676">
    <property type="term" value="F:nucleic acid binding"/>
    <property type="evidence" value="ECO:0007669"/>
    <property type="project" value="InterPro"/>
</dbReference>
<comment type="caution">
    <text evidence="3">The sequence shown here is derived from an EMBL/GenBank/DDBJ whole genome shotgun (WGS) entry which is preliminary data.</text>
</comment>
<evidence type="ECO:0000313" key="3">
    <source>
        <dbReference type="EMBL" id="EQD27698.1"/>
    </source>
</evidence>
<protein>
    <submittedName>
        <fullName evidence="3">ISA0963-3 transposase</fullName>
    </submittedName>
</protein>
<reference evidence="3" key="2">
    <citation type="journal article" date="2014" name="ISME J.">
        <title>Microbial stratification in low pH oxic and suboxic macroscopic growths along an acid mine drainage.</title>
        <authorList>
            <person name="Mendez-Garcia C."/>
            <person name="Mesa V."/>
            <person name="Sprenger R.R."/>
            <person name="Richter M."/>
            <person name="Diez M.S."/>
            <person name="Solano J."/>
            <person name="Bargiela R."/>
            <person name="Golyshina O.V."/>
            <person name="Manteca A."/>
            <person name="Ramos J.L."/>
            <person name="Gallego J.R."/>
            <person name="Llorente I."/>
            <person name="Martins Dos Santos V.A."/>
            <person name="Jensen O.N."/>
            <person name="Pelaez A.I."/>
            <person name="Sanchez J."/>
            <person name="Ferrer M."/>
        </authorList>
    </citation>
    <scope>NUCLEOTIDE SEQUENCE</scope>
</reference>
<dbReference type="InterPro" id="IPR012337">
    <property type="entry name" value="RNaseH-like_sf"/>
</dbReference>
<feature type="compositionally biased region" description="Basic residues" evidence="1">
    <location>
        <begin position="9"/>
        <end position="21"/>
    </location>
</feature>
<dbReference type="Gene3D" id="3.30.420.10">
    <property type="entry name" value="Ribonuclease H-like superfamily/Ribonuclease H"/>
    <property type="match status" value="1"/>
</dbReference>
<evidence type="ECO:0000256" key="1">
    <source>
        <dbReference type="SAM" id="MobiDB-lite"/>
    </source>
</evidence>
<dbReference type="InterPro" id="IPR036397">
    <property type="entry name" value="RNaseH_sf"/>
</dbReference>
<feature type="domain" description="Integrase catalytic" evidence="2">
    <location>
        <begin position="18"/>
        <end position="135"/>
    </location>
</feature>
<accession>T0Y3S9</accession>
<feature type="region of interest" description="Disordered" evidence="1">
    <location>
        <begin position="1"/>
        <end position="24"/>
    </location>
</feature>
<reference evidence="3" key="1">
    <citation type="submission" date="2013-08" db="EMBL/GenBank/DDBJ databases">
        <authorList>
            <person name="Mendez C."/>
            <person name="Richter M."/>
            <person name="Ferrer M."/>
            <person name="Sanchez J."/>
        </authorList>
    </citation>
    <scope>NUCLEOTIDE SEQUENCE</scope>
</reference>
<feature type="non-terminal residue" evidence="3">
    <location>
        <position position="1"/>
    </location>
</feature>
<name>T0Y3S9_9ZZZZ</name>
<organism evidence="3">
    <name type="scientific">mine drainage metagenome</name>
    <dbReference type="NCBI Taxonomy" id="410659"/>
    <lineage>
        <taxon>unclassified sequences</taxon>
        <taxon>metagenomes</taxon>
        <taxon>ecological metagenomes</taxon>
    </lineage>
</organism>
<gene>
    <name evidence="3" type="ORF">B2A_15137</name>
</gene>
<dbReference type="PROSITE" id="PS50994">
    <property type="entry name" value="INTEGRASE"/>
    <property type="match status" value="1"/>
</dbReference>
<proteinExistence type="predicted"/>
<evidence type="ECO:0000259" key="2">
    <source>
        <dbReference type="PROSITE" id="PS50994"/>
    </source>
</evidence>
<dbReference type="GO" id="GO:0015074">
    <property type="term" value="P:DNA integration"/>
    <property type="evidence" value="ECO:0007669"/>
    <property type="project" value="InterPro"/>
</dbReference>
<sequence>PGWAVPNPRKQRARGRHRYKREHTGSHLHTDFHRTSVIHPHVIVYEDDASRMVRAGGEFPEETTPHAIGVLEEALAMAASWERTIREVNTDRGTEFFVSEKTDRTDPSPGRFREDLARPGIRRVVSRVQNPQTRG</sequence>